<feature type="transmembrane region" description="Helical" evidence="1">
    <location>
        <begin position="120"/>
        <end position="141"/>
    </location>
</feature>
<keyword evidence="1" id="KW-1133">Transmembrane helix</keyword>
<evidence type="ECO:0000256" key="1">
    <source>
        <dbReference type="SAM" id="Phobius"/>
    </source>
</evidence>
<dbReference type="AlphaFoldDB" id="A0A4V0Z1B3"/>
<protein>
    <submittedName>
        <fullName evidence="2">Uncharacterized protein</fullName>
    </submittedName>
</protein>
<gene>
    <name evidence="2" type="ORF">EVS81_02330</name>
</gene>
<feature type="transmembrane region" description="Helical" evidence="1">
    <location>
        <begin position="153"/>
        <end position="176"/>
    </location>
</feature>
<proteinExistence type="predicted"/>
<keyword evidence="3" id="KW-1185">Reference proteome</keyword>
<keyword evidence="1" id="KW-0472">Membrane</keyword>
<reference evidence="2 3" key="1">
    <citation type="submission" date="2019-02" db="EMBL/GenBank/DDBJ databases">
        <authorList>
            <person name="Sun L."/>
            <person name="Pan D."/>
            <person name="Wu X."/>
        </authorList>
    </citation>
    <scope>NUCLEOTIDE SEQUENCE [LARGE SCALE GENOMIC DNA]</scope>
    <source>
        <strain evidence="2 3">JW-1</strain>
    </source>
</reference>
<feature type="transmembrane region" description="Helical" evidence="1">
    <location>
        <begin position="224"/>
        <end position="243"/>
    </location>
</feature>
<dbReference type="KEGG" id="ltr:EVS81_02330"/>
<accession>A0A4V0Z1B3</accession>
<evidence type="ECO:0000313" key="3">
    <source>
        <dbReference type="Proteomes" id="UP000289260"/>
    </source>
</evidence>
<sequence length="404" mass="42829">MKRSLGLWLGGVWFCAALALMFTLDERAVWSTAWITNIVVSLSIVLSPILLGLGAADSVRVLRAEGARELVYALPIHLSWRMLGSRALVSALWTTSGMLIALVIGYVLTIVHGATPMTSAVFEIALAVLGSFAFVMLGQAVGAMIPSWLTPPVVAIGLYLAYGFNLGGVGALFYFVSAGDTLSSSFVLRREIFVVYAATFGLIWVLALLLIWVVMGQRRIARNLVTLLLAAVLVGGGTSVLAAEGDGVFVYVPVGERVCSNLPESRARVCLPREQQESLAGAIELLAPVAARVSELEPTAGGATYSPFTAGTKQNIYFEPLIGEDEADRDDITMSVVLSLADCGDALPARPDIDVALSIVATWIMPGFSGVGMLMETADFSDGPPTLAQAQEGLLMLQRCEGDA</sequence>
<dbReference type="Proteomes" id="UP000289260">
    <property type="component" value="Chromosome"/>
</dbReference>
<dbReference type="RefSeq" id="WP_130108961.1">
    <property type="nucleotide sequence ID" value="NZ_CP035806.1"/>
</dbReference>
<feature type="transmembrane region" description="Helical" evidence="1">
    <location>
        <begin position="192"/>
        <end position="212"/>
    </location>
</feature>
<organism evidence="2 3">
    <name type="scientific">Leucobacter triazinivorans</name>
    <dbReference type="NCBI Taxonomy" id="1784719"/>
    <lineage>
        <taxon>Bacteria</taxon>
        <taxon>Bacillati</taxon>
        <taxon>Actinomycetota</taxon>
        <taxon>Actinomycetes</taxon>
        <taxon>Micrococcales</taxon>
        <taxon>Microbacteriaceae</taxon>
        <taxon>Leucobacter</taxon>
    </lineage>
</organism>
<dbReference type="EMBL" id="CP035806">
    <property type="protein sequence ID" value="QBE47809.1"/>
    <property type="molecule type" value="Genomic_DNA"/>
</dbReference>
<keyword evidence="1" id="KW-0812">Transmembrane</keyword>
<feature type="transmembrane region" description="Helical" evidence="1">
    <location>
        <begin position="29"/>
        <end position="53"/>
    </location>
</feature>
<evidence type="ECO:0000313" key="2">
    <source>
        <dbReference type="EMBL" id="QBE47809.1"/>
    </source>
</evidence>
<name>A0A4V0Z1B3_9MICO</name>
<feature type="transmembrane region" description="Helical" evidence="1">
    <location>
        <begin position="87"/>
        <end position="108"/>
    </location>
</feature>